<keyword evidence="2" id="KW-0548">Nucleotidyltransferase</keyword>
<sequence>MKKIILGLLVFGLTIPTFAQDVEQLAEVWIIATNYKYLSGTDAEDEALPVELLQRKVATYDIKSSDIYDDEYDHYEVAFYIPEGKILAAYDKDGKVLRTVEKFKNVKLPVAVSRSIQKRFPGWTVTKDVYLVNYNDKSGKAKKMYKLRLENGDKLIKVKTDDEGKFL</sequence>
<keyword evidence="1" id="KW-0732">Signal</keyword>
<dbReference type="GO" id="GO:0016779">
    <property type="term" value="F:nucleotidyltransferase activity"/>
    <property type="evidence" value="ECO:0007669"/>
    <property type="project" value="UniProtKB-KW"/>
</dbReference>
<dbReference type="EMBL" id="JBHUHY010000004">
    <property type="protein sequence ID" value="MFD2186563.1"/>
    <property type="molecule type" value="Genomic_DNA"/>
</dbReference>
<dbReference type="Gene3D" id="3.10.450.360">
    <property type="match status" value="1"/>
</dbReference>
<evidence type="ECO:0000313" key="3">
    <source>
        <dbReference type="Proteomes" id="UP001597344"/>
    </source>
</evidence>
<proteinExistence type="predicted"/>
<evidence type="ECO:0000313" key="2">
    <source>
        <dbReference type="EMBL" id="MFD2186563.1"/>
    </source>
</evidence>
<gene>
    <name evidence="2" type="ORF">ACFSJT_07140</name>
</gene>
<dbReference type="RefSeq" id="WP_378319552.1">
    <property type="nucleotide sequence ID" value="NZ_JBHUHY010000004.1"/>
</dbReference>
<accession>A0ABW5AUA4</accession>
<keyword evidence="2" id="KW-0808">Transferase</keyword>
<keyword evidence="3" id="KW-1185">Reference proteome</keyword>
<feature type="chain" id="PRO_5046361929" evidence="1">
    <location>
        <begin position="20"/>
        <end position="167"/>
    </location>
</feature>
<reference evidence="3" key="1">
    <citation type="journal article" date="2019" name="Int. J. Syst. Evol. Microbiol.">
        <title>The Global Catalogue of Microorganisms (GCM) 10K type strain sequencing project: providing services to taxonomists for standard genome sequencing and annotation.</title>
        <authorList>
            <consortium name="The Broad Institute Genomics Platform"/>
            <consortium name="The Broad Institute Genome Sequencing Center for Infectious Disease"/>
            <person name="Wu L."/>
            <person name="Ma J."/>
        </authorList>
    </citation>
    <scope>NUCLEOTIDE SEQUENCE [LARGE SCALE GENOMIC DNA]</scope>
    <source>
        <strain evidence="3">DT92</strain>
    </source>
</reference>
<protein>
    <submittedName>
        <fullName evidence="2">Nicotinate-nucleotide adenylyltransferase</fullName>
    </submittedName>
</protein>
<name>A0ABW5AUA4_9FLAO</name>
<organism evidence="2 3">
    <name type="scientific">Aquimarina celericrescens</name>
    <dbReference type="NCBI Taxonomy" id="1964542"/>
    <lineage>
        <taxon>Bacteria</taxon>
        <taxon>Pseudomonadati</taxon>
        <taxon>Bacteroidota</taxon>
        <taxon>Flavobacteriia</taxon>
        <taxon>Flavobacteriales</taxon>
        <taxon>Flavobacteriaceae</taxon>
        <taxon>Aquimarina</taxon>
    </lineage>
</organism>
<feature type="signal peptide" evidence="1">
    <location>
        <begin position="1"/>
        <end position="19"/>
    </location>
</feature>
<evidence type="ECO:0000256" key="1">
    <source>
        <dbReference type="SAM" id="SignalP"/>
    </source>
</evidence>
<dbReference type="Proteomes" id="UP001597344">
    <property type="component" value="Unassembled WGS sequence"/>
</dbReference>
<dbReference type="SUPFAM" id="SSF160574">
    <property type="entry name" value="BT0923-like"/>
    <property type="match status" value="1"/>
</dbReference>
<comment type="caution">
    <text evidence="2">The sequence shown here is derived from an EMBL/GenBank/DDBJ whole genome shotgun (WGS) entry which is preliminary data.</text>
</comment>